<accession>A0A392NMY0</accession>
<sequence length="64" mass="7292">MEFVKIQGGIVMHQQKYINELLDRFEMIECKAISNPSDTNLNLDECSDDEKVDSALFKQIVGSL</sequence>
<evidence type="ECO:0000313" key="2">
    <source>
        <dbReference type="Proteomes" id="UP000265520"/>
    </source>
</evidence>
<evidence type="ECO:0000313" key="1">
    <source>
        <dbReference type="EMBL" id="MCI00734.1"/>
    </source>
</evidence>
<proteinExistence type="predicted"/>
<dbReference type="Proteomes" id="UP000265520">
    <property type="component" value="Unassembled WGS sequence"/>
</dbReference>
<keyword evidence="2" id="KW-1185">Reference proteome</keyword>
<dbReference type="AlphaFoldDB" id="A0A392NMY0"/>
<reference evidence="1 2" key="1">
    <citation type="journal article" date="2018" name="Front. Plant Sci.">
        <title>Red Clover (Trifolium pratense) and Zigzag Clover (T. medium) - A Picture of Genomic Similarities and Differences.</title>
        <authorList>
            <person name="Dluhosova J."/>
            <person name="Istvanek J."/>
            <person name="Nedelnik J."/>
            <person name="Repkova J."/>
        </authorList>
    </citation>
    <scope>NUCLEOTIDE SEQUENCE [LARGE SCALE GENOMIC DNA]</scope>
    <source>
        <strain evidence="2">cv. 10/8</strain>
        <tissue evidence="1">Leaf</tissue>
    </source>
</reference>
<evidence type="ECO:0008006" key="3">
    <source>
        <dbReference type="Google" id="ProtNLM"/>
    </source>
</evidence>
<protein>
    <recommendedName>
        <fullName evidence="3">Gag-pol polyprotein</fullName>
    </recommendedName>
</protein>
<feature type="non-terminal residue" evidence="1">
    <location>
        <position position="64"/>
    </location>
</feature>
<organism evidence="1 2">
    <name type="scientific">Trifolium medium</name>
    <dbReference type="NCBI Taxonomy" id="97028"/>
    <lineage>
        <taxon>Eukaryota</taxon>
        <taxon>Viridiplantae</taxon>
        <taxon>Streptophyta</taxon>
        <taxon>Embryophyta</taxon>
        <taxon>Tracheophyta</taxon>
        <taxon>Spermatophyta</taxon>
        <taxon>Magnoliopsida</taxon>
        <taxon>eudicotyledons</taxon>
        <taxon>Gunneridae</taxon>
        <taxon>Pentapetalae</taxon>
        <taxon>rosids</taxon>
        <taxon>fabids</taxon>
        <taxon>Fabales</taxon>
        <taxon>Fabaceae</taxon>
        <taxon>Papilionoideae</taxon>
        <taxon>50 kb inversion clade</taxon>
        <taxon>NPAAA clade</taxon>
        <taxon>Hologalegina</taxon>
        <taxon>IRL clade</taxon>
        <taxon>Trifolieae</taxon>
        <taxon>Trifolium</taxon>
    </lineage>
</organism>
<comment type="caution">
    <text evidence="1">The sequence shown here is derived from an EMBL/GenBank/DDBJ whole genome shotgun (WGS) entry which is preliminary data.</text>
</comment>
<name>A0A392NMY0_9FABA</name>
<dbReference type="EMBL" id="LXQA010044108">
    <property type="protein sequence ID" value="MCI00734.1"/>
    <property type="molecule type" value="Genomic_DNA"/>
</dbReference>